<name>A0A399F3P7_9DEIN</name>
<comment type="caution">
    <text evidence="8">The sequence shown here is derived from an EMBL/GenBank/DDBJ whole genome shotgun (WGS) entry which is preliminary data.</text>
</comment>
<dbReference type="InterPro" id="IPR027417">
    <property type="entry name" value="P-loop_NTPase"/>
</dbReference>
<dbReference type="RefSeq" id="WP_119313488.1">
    <property type="nucleotide sequence ID" value="NZ_QXDL01000004.1"/>
</dbReference>
<proteinExistence type="inferred from homology"/>
<dbReference type="InterPro" id="IPR003688">
    <property type="entry name" value="TraG/VirD4"/>
</dbReference>
<keyword evidence="9" id="KW-1185">Reference proteome</keyword>
<keyword evidence="4" id="KW-0812">Transmembrane</keyword>
<dbReference type="InterPro" id="IPR051539">
    <property type="entry name" value="T4SS-coupling_protein"/>
</dbReference>
<dbReference type="PANTHER" id="PTHR37937:SF1">
    <property type="entry name" value="CONJUGATIVE TRANSFER: DNA TRANSPORT"/>
    <property type="match status" value="1"/>
</dbReference>
<accession>A0A399F3P7</accession>
<evidence type="ECO:0000256" key="1">
    <source>
        <dbReference type="ARBA" id="ARBA00004651"/>
    </source>
</evidence>
<keyword evidence="6" id="KW-0472">Membrane</keyword>
<sequence length="801" mass="88669">MSGAVVFSRLSPRRLLLGVAWALACLGALGWVTFRQMEANRARLELAGWGAYLKAEGTGAFYWRCLNQPTCAQALQRGTLGNAEITLAFVALVVGLSPILKRRKLQPRKTLTQRWANEHDIAPLVERRRPEQIVDAALKGMTPLTLTGYLGVWTDPDNPKKRHFLRPTKRINDVHSITYAGTGGGKTVGSFRPRIALDAAEGNIAVVLDTKYPNPNDSYVDLRDYFRAFGRQVVIINPFERGNGIQIPVLAEVKGYDQALDIARLIYPPDLEAGEDPGAKVYTANARLLLAGIVHGLALGPRELRNFREVYNVANLGMESLRQWFAGRRAAADEIRSTLETDKKVFSGAINRLVEDLTIFRLDSAVETFSPGEREVDLDQVLLTPGMIHLVLPESYIRGSSGRAILRFFKRYLDSRMLSLAERLGKPLPIHINYYYDEFALFGFLPNLNDDLATLRSRNISLHMALQNRSQAMNIYGEIGWAATVDNNIGTTLILPGSFTQNDAAYWSEVLGEVSIEQYRVGESQVPDEFRKKVVRSVSAEEKTTALINIDELQRMELGELIAVVRGFPPIRLRSYPIERPESEGNPVAWVHRAMLAWRNAHLQRGIGERWIREARRFLEGAAEEPAPLPQAAAAAPSGAPAEGASGAAGLPAPEGGLPLGAQPQAVLTGDRPVGVRASARPEGDRPHDLSPAEAQRVFEDWMRRVAQEKIPVQAEGRPGRVSRFILSQALTLVPLPAEQLAALQRYGFVRYRRGLHYLVPAKCPWGRHNLALWEAEAYVSYRSTAEAPAGGWAQEEGEGA</sequence>
<keyword evidence="5" id="KW-1133">Transmembrane helix</keyword>
<dbReference type="Pfam" id="PF02534">
    <property type="entry name" value="T4SS-DNA_transf"/>
    <property type="match status" value="1"/>
</dbReference>
<dbReference type="Gene3D" id="3.40.50.300">
    <property type="entry name" value="P-loop containing nucleotide triphosphate hydrolases"/>
    <property type="match status" value="1"/>
</dbReference>
<comment type="similarity">
    <text evidence="2">Belongs to the VirD4/TraG family.</text>
</comment>
<keyword evidence="3" id="KW-1003">Cell membrane</keyword>
<dbReference type="GO" id="GO:0005886">
    <property type="term" value="C:plasma membrane"/>
    <property type="evidence" value="ECO:0007669"/>
    <property type="project" value="UniProtKB-SubCell"/>
</dbReference>
<evidence type="ECO:0000256" key="4">
    <source>
        <dbReference type="ARBA" id="ARBA00022692"/>
    </source>
</evidence>
<feature type="region of interest" description="Disordered" evidence="7">
    <location>
        <begin position="624"/>
        <end position="666"/>
    </location>
</feature>
<evidence type="ECO:0000256" key="6">
    <source>
        <dbReference type="ARBA" id="ARBA00023136"/>
    </source>
</evidence>
<evidence type="ECO:0000256" key="5">
    <source>
        <dbReference type="ARBA" id="ARBA00022989"/>
    </source>
</evidence>
<protein>
    <submittedName>
        <fullName evidence="8">Type IV secretory system Conjugative DNA transfer</fullName>
    </submittedName>
</protein>
<comment type="subcellular location">
    <subcellularLocation>
        <location evidence="1">Cell membrane</location>
        <topology evidence="1">Multi-pass membrane protein</topology>
    </subcellularLocation>
</comment>
<evidence type="ECO:0000313" key="9">
    <source>
        <dbReference type="Proteomes" id="UP000265715"/>
    </source>
</evidence>
<gene>
    <name evidence="8" type="ORF">Mterra_00217</name>
</gene>
<dbReference type="Proteomes" id="UP000265715">
    <property type="component" value="Unassembled WGS sequence"/>
</dbReference>
<organism evidence="8 9">
    <name type="scientific">Calidithermus terrae</name>
    <dbReference type="NCBI Taxonomy" id="1408545"/>
    <lineage>
        <taxon>Bacteria</taxon>
        <taxon>Thermotogati</taxon>
        <taxon>Deinococcota</taxon>
        <taxon>Deinococci</taxon>
        <taxon>Thermales</taxon>
        <taxon>Thermaceae</taxon>
        <taxon>Calidithermus</taxon>
    </lineage>
</organism>
<evidence type="ECO:0000256" key="2">
    <source>
        <dbReference type="ARBA" id="ARBA00008806"/>
    </source>
</evidence>
<evidence type="ECO:0000256" key="3">
    <source>
        <dbReference type="ARBA" id="ARBA00022475"/>
    </source>
</evidence>
<reference evidence="8 9" key="1">
    <citation type="submission" date="2018-08" db="EMBL/GenBank/DDBJ databases">
        <title>Meiothermus terrae DSM 26712 genome sequencing project.</title>
        <authorList>
            <person name="Da Costa M.S."/>
            <person name="Albuquerque L."/>
            <person name="Raposo P."/>
            <person name="Froufe H.J.C."/>
            <person name="Barroso C.S."/>
            <person name="Egas C."/>
        </authorList>
    </citation>
    <scope>NUCLEOTIDE SEQUENCE [LARGE SCALE GENOMIC DNA]</scope>
    <source>
        <strain evidence="8 9">DSM 26712</strain>
    </source>
</reference>
<dbReference type="EMBL" id="QXDL01000004">
    <property type="protein sequence ID" value="RIH90723.1"/>
    <property type="molecule type" value="Genomic_DNA"/>
</dbReference>
<dbReference type="SUPFAM" id="SSF52540">
    <property type="entry name" value="P-loop containing nucleoside triphosphate hydrolases"/>
    <property type="match status" value="1"/>
</dbReference>
<dbReference type="OrthoDB" id="28679at2"/>
<dbReference type="CDD" id="cd01127">
    <property type="entry name" value="TrwB_TraG_TraD_VirD4"/>
    <property type="match status" value="1"/>
</dbReference>
<evidence type="ECO:0000313" key="8">
    <source>
        <dbReference type="EMBL" id="RIH90723.1"/>
    </source>
</evidence>
<evidence type="ECO:0000256" key="7">
    <source>
        <dbReference type="SAM" id="MobiDB-lite"/>
    </source>
</evidence>
<dbReference type="PANTHER" id="PTHR37937">
    <property type="entry name" value="CONJUGATIVE TRANSFER: DNA TRANSPORT"/>
    <property type="match status" value="1"/>
</dbReference>
<feature type="compositionally biased region" description="Low complexity" evidence="7">
    <location>
        <begin position="624"/>
        <end position="664"/>
    </location>
</feature>
<dbReference type="AlphaFoldDB" id="A0A399F3P7"/>